<keyword evidence="2" id="KW-1185">Reference proteome</keyword>
<dbReference type="EMBL" id="KZ454988">
    <property type="protein sequence ID" value="PKI84892.1"/>
    <property type="molecule type" value="Genomic_DNA"/>
</dbReference>
<dbReference type="OrthoDB" id="5541797at2759"/>
<dbReference type="Proteomes" id="UP000232875">
    <property type="component" value="Unassembled WGS sequence"/>
</dbReference>
<evidence type="ECO:0000313" key="1">
    <source>
        <dbReference type="EMBL" id="PKI84892.1"/>
    </source>
</evidence>
<reference evidence="1 2" key="1">
    <citation type="submission" date="2017-10" db="EMBL/GenBank/DDBJ databases">
        <title>A novel species of cold-tolerant Malassezia isolated from bats.</title>
        <authorList>
            <person name="Lorch J.M."/>
            <person name="Palmer J.M."/>
            <person name="Vanderwolf K.J."/>
            <person name="Schmidt K.Z."/>
            <person name="Verant M.L."/>
            <person name="Weller T.J."/>
            <person name="Blehert D.S."/>
        </authorList>
    </citation>
    <scope>NUCLEOTIDE SEQUENCE [LARGE SCALE GENOMIC DNA]</scope>
    <source>
        <strain evidence="1 2">NWHC:44797-103</strain>
    </source>
</reference>
<gene>
    <name evidence="1" type="ORF">MVES_001260</name>
</gene>
<organism evidence="1 2">
    <name type="scientific">Malassezia vespertilionis</name>
    <dbReference type="NCBI Taxonomy" id="2020962"/>
    <lineage>
        <taxon>Eukaryota</taxon>
        <taxon>Fungi</taxon>
        <taxon>Dikarya</taxon>
        <taxon>Basidiomycota</taxon>
        <taxon>Ustilaginomycotina</taxon>
        <taxon>Malasseziomycetes</taxon>
        <taxon>Malasseziales</taxon>
        <taxon>Malasseziaceae</taxon>
        <taxon>Malassezia</taxon>
    </lineage>
</organism>
<name>A0A2N1JEC5_9BASI</name>
<sequence>MLRTRPTIVRSSVLLKNVPRTALPDDVRRLGSASGARVDFLRNAALAPCGEALVSFAEPLRAEMYAAQAGRACVGGAALGARLMTQEDVFQKLRTHYASVPSALYAVLDACTAEPFQTVVLRNLPHLTTAAKLEKKLRRSYALLGKPFEVSRI</sequence>
<evidence type="ECO:0000313" key="2">
    <source>
        <dbReference type="Proteomes" id="UP000232875"/>
    </source>
</evidence>
<protein>
    <submittedName>
        <fullName evidence="1">Uncharacterized protein</fullName>
    </submittedName>
</protein>
<dbReference type="AlphaFoldDB" id="A0A2N1JEC5"/>
<proteinExistence type="predicted"/>
<accession>A0A2N1JEC5</accession>